<evidence type="ECO:0000256" key="1">
    <source>
        <dbReference type="SAM" id="MobiDB-lite"/>
    </source>
</evidence>
<name>A0AAD1YAJ0_EUPCR</name>
<keyword evidence="3" id="KW-1185">Reference proteome</keyword>
<reference evidence="2" key="1">
    <citation type="submission" date="2023-07" db="EMBL/GenBank/DDBJ databases">
        <authorList>
            <consortium name="AG Swart"/>
            <person name="Singh M."/>
            <person name="Singh A."/>
            <person name="Seah K."/>
            <person name="Emmerich C."/>
        </authorList>
    </citation>
    <scope>NUCLEOTIDE SEQUENCE</scope>
    <source>
        <strain evidence="2">DP1</strain>
    </source>
</reference>
<evidence type="ECO:0000313" key="2">
    <source>
        <dbReference type="EMBL" id="CAI2387513.1"/>
    </source>
</evidence>
<protein>
    <submittedName>
        <fullName evidence="2">Uncharacterized protein</fullName>
    </submittedName>
</protein>
<dbReference type="Proteomes" id="UP001295684">
    <property type="component" value="Unassembled WGS sequence"/>
</dbReference>
<feature type="compositionally biased region" description="Polar residues" evidence="1">
    <location>
        <begin position="42"/>
        <end position="59"/>
    </location>
</feature>
<feature type="compositionally biased region" description="Basic and acidic residues" evidence="1">
    <location>
        <begin position="17"/>
        <end position="35"/>
    </location>
</feature>
<organism evidence="2 3">
    <name type="scientific">Euplotes crassus</name>
    <dbReference type="NCBI Taxonomy" id="5936"/>
    <lineage>
        <taxon>Eukaryota</taxon>
        <taxon>Sar</taxon>
        <taxon>Alveolata</taxon>
        <taxon>Ciliophora</taxon>
        <taxon>Intramacronucleata</taxon>
        <taxon>Spirotrichea</taxon>
        <taxon>Hypotrichia</taxon>
        <taxon>Euplotida</taxon>
        <taxon>Euplotidae</taxon>
        <taxon>Moneuplotes</taxon>
    </lineage>
</organism>
<accession>A0AAD1YAJ0</accession>
<gene>
    <name evidence="2" type="ORF">ECRASSUSDP1_LOCUS29146</name>
</gene>
<evidence type="ECO:0000313" key="3">
    <source>
        <dbReference type="Proteomes" id="UP001295684"/>
    </source>
</evidence>
<feature type="region of interest" description="Disordered" evidence="1">
    <location>
        <begin position="1"/>
        <end position="59"/>
    </location>
</feature>
<comment type="caution">
    <text evidence="2">The sequence shown here is derived from an EMBL/GenBank/DDBJ whole genome shotgun (WGS) entry which is preliminary data.</text>
</comment>
<dbReference type="EMBL" id="CAMPGE010030018">
    <property type="protein sequence ID" value="CAI2387513.1"/>
    <property type="molecule type" value="Genomic_DNA"/>
</dbReference>
<dbReference type="AlphaFoldDB" id="A0AAD1YAJ0"/>
<proteinExistence type="predicted"/>
<sequence length="741" mass="86877">MFTRGKKTTGMFGQINPEKRSLFDRNNNDSEETKSKGAAANNFGTQPGRNIFGQSELQPSTIQCASSGLRSLRRNDADMEGTEETKQADITSLARNANQDGFKKLTDEVEESIIRALSDNRKEQLKCLKEMNQRRNEEINIKKIPMKIDSDSHGSVDMVKKPNFVKEANLMNFKDLQNFRNIIDKHYGELSQKFSNSKDTDEFVLTEINLVSLFFYCFHLVEPTYVPYLMKTVVEALNKRVEPDLNNINEENVSMELFKLLHTLQFEKAYELLSSFEKSADVYEEIGNIIHPIKQYFTNGFTQSYQNYEVEQMFNNMTVRAKHSYDLYSHIENLAEKPEIKRILPCLKLLSGDLEATIDDKKTEILHELCLRYIYTRAIPNEENKQEWKNELLEQVAQLTDKDQKEFHIEFLDIILDDPYQKFDDIKGRYPAWLSEFLLYLWDTNGILNEEPFRECVNLDMKDDCTIIEAGTEEYVKYIISLELKDSINICDPYLRLLDDEGIVECLAALSKFDYSPGDQNSYLAYRKIYEREYKSREIEELKTHYEETIVDGRAKHFQDQDKGKEARANFYEVLKHFSERRSLQKFNMEIIRRLNEIFQKNIDPSDLIDEEMPEFSVWRKRSEPFNFLATYCDLFSALRTTKDNHSINESLREIFGMIESPIQYKILVIHMVSNYLLHEEINVDQAIIMEMMTLFEQFDSKDPMLTDKYFLNPLQPLNSQDKLLIRNALKDSLTCGLIRG</sequence>